<dbReference type="PROSITE" id="PS51257">
    <property type="entry name" value="PROKAR_LIPOPROTEIN"/>
    <property type="match status" value="1"/>
</dbReference>
<comment type="cofactor">
    <cofactor evidence="3">
        <name>Zn(2+)</name>
        <dbReference type="ChEBI" id="CHEBI:29105"/>
    </cofactor>
    <text evidence="3">Binds 2 Zn(2+) ions.</text>
</comment>
<dbReference type="PRINTS" id="PR00113">
    <property type="entry name" value="ALKPHPHTASE"/>
</dbReference>
<dbReference type="PANTHER" id="PTHR11596:SF5">
    <property type="entry name" value="ALKALINE PHOSPHATASE"/>
    <property type="match status" value="1"/>
</dbReference>
<evidence type="ECO:0000256" key="1">
    <source>
        <dbReference type="ARBA" id="ARBA00022553"/>
    </source>
</evidence>
<dbReference type="InterPro" id="IPR001952">
    <property type="entry name" value="Alkaline_phosphatase"/>
</dbReference>
<gene>
    <name evidence="5" type="ORF">IAB75_00485</name>
</gene>
<keyword evidence="3" id="KW-0862">Zinc</keyword>
<feature type="binding site" evidence="3">
    <location>
        <position position="49"/>
    </location>
    <ligand>
        <name>Mg(2+)</name>
        <dbReference type="ChEBI" id="CHEBI:18420"/>
    </ligand>
</feature>
<organism evidence="5 6">
    <name type="scientific">Candidatus Cryptobacteroides avicola</name>
    <dbReference type="NCBI Taxonomy" id="2840757"/>
    <lineage>
        <taxon>Bacteria</taxon>
        <taxon>Pseudomonadati</taxon>
        <taxon>Bacteroidota</taxon>
        <taxon>Bacteroidia</taxon>
        <taxon>Bacteroidales</taxon>
        <taxon>Candidatus Cryptobacteroides</taxon>
    </lineage>
</organism>
<dbReference type="Gene3D" id="3.40.720.10">
    <property type="entry name" value="Alkaline Phosphatase, subunit A"/>
    <property type="match status" value="1"/>
</dbReference>
<feature type="binding site" evidence="3">
    <location>
        <position position="280"/>
    </location>
    <ligand>
        <name>Zn(2+)</name>
        <dbReference type="ChEBI" id="CHEBI:29105"/>
        <label>2</label>
    </ligand>
</feature>
<feature type="binding site" evidence="3">
    <location>
        <position position="284"/>
    </location>
    <ligand>
        <name>Zn(2+)</name>
        <dbReference type="ChEBI" id="CHEBI:29105"/>
        <label>2</label>
    </ligand>
</feature>
<keyword evidence="3" id="KW-0479">Metal-binding</keyword>
<dbReference type="InterPro" id="IPR017850">
    <property type="entry name" value="Alkaline_phosphatase_core_sf"/>
</dbReference>
<evidence type="ECO:0000313" key="5">
    <source>
        <dbReference type="EMBL" id="MBO8482588.1"/>
    </source>
</evidence>
<dbReference type="Pfam" id="PF00245">
    <property type="entry name" value="Alk_phosphatase"/>
    <property type="match status" value="2"/>
</dbReference>
<dbReference type="SMART" id="SM00098">
    <property type="entry name" value="alkPPc"/>
    <property type="match status" value="1"/>
</dbReference>
<feature type="binding site" evidence="3">
    <location>
        <position position="323"/>
    </location>
    <ligand>
        <name>Zn(2+)</name>
        <dbReference type="ChEBI" id="CHEBI:29105"/>
        <label>2</label>
    </ligand>
</feature>
<feature type="binding site" evidence="3">
    <location>
        <position position="151"/>
    </location>
    <ligand>
        <name>Mg(2+)</name>
        <dbReference type="ChEBI" id="CHEBI:18420"/>
    </ligand>
</feature>
<comment type="caution">
    <text evidence="5">The sequence shown here is derived from an EMBL/GenBank/DDBJ whole genome shotgun (WGS) entry which is preliminary data.</text>
</comment>
<feature type="binding site" evidence="3">
    <location>
        <position position="381"/>
    </location>
    <ligand>
        <name>Zn(2+)</name>
        <dbReference type="ChEBI" id="CHEBI:29105"/>
        <label>2</label>
    </ligand>
</feature>
<dbReference type="EMBL" id="JADILV010000005">
    <property type="protein sequence ID" value="MBO8482588.1"/>
    <property type="molecule type" value="Genomic_DNA"/>
</dbReference>
<feature type="binding site" evidence="3">
    <location>
        <position position="49"/>
    </location>
    <ligand>
        <name>Zn(2+)</name>
        <dbReference type="ChEBI" id="CHEBI:29105"/>
        <label>2</label>
    </ligand>
</feature>
<feature type="binding site" evidence="3">
    <location>
        <position position="149"/>
    </location>
    <ligand>
        <name>Mg(2+)</name>
        <dbReference type="ChEBI" id="CHEBI:18420"/>
    </ligand>
</feature>
<keyword evidence="1" id="KW-0597">Phosphoprotein</keyword>
<dbReference type="PANTHER" id="PTHR11596">
    <property type="entry name" value="ALKALINE PHOSPHATASE"/>
    <property type="match status" value="1"/>
</dbReference>
<comment type="cofactor">
    <cofactor evidence="3">
        <name>Mg(2+)</name>
        <dbReference type="ChEBI" id="CHEBI:18420"/>
    </cofactor>
    <text evidence="3">Binds 1 Mg(2+) ion.</text>
</comment>
<reference evidence="5" key="1">
    <citation type="submission" date="2020-10" db="EMBL/GenBank/DDBJ databases">
        <authorList>
            <person name="Gilroy R."/>
        </authorList>
    </citation>
    <scope>NUCLEOTIDE SEQUENCE</scope>
    <source>
        <strain evidence="5">G3-8215</strain>
    </source>
</reference>
<evidence type="ECO:0000313" key="6">
    <source>
        <dbReference type="Proteomes" id="UP000725002"/>
    </source>
</evidence>
<dbReference type="GO" id="GO:0046872">
    <property type="term" value="F:metal ion binding"/>
    <property type="evidence" value="ECO:0007669"/>
    <property type="project" value="UniProtKB-KW"/>
</dbReference>
<protein>
    <submittedName>
        <fullName evidence="5">Alkaline phosphatase</fullName>
    </submittedName>
</protein>
<proteinExistence type="inferred from homology"/>
<feature type="binding site" evidence="3">
    <location>
        <position position="275"/>
    </location>
    <ligand>
        <name>Mg(2+)</name>
        <dbReference type="ChEBI" id="CHEBI:18420"/>
    </ligand>
</feature>
<comment type="similarity">
    <text evidence="4">Belongs to the alkaline phosphatase family.</text>
</comment>
<reference evidence="5" key="2">
    <citation type="journal article" date="2021" name="PeerJ">
        <title>Extensive microbial diversity within the chicken gut microbiome revealed by metagenomics and culture.</title>
        <authorList>
            <person name="Gilroy R."/>
            <person name="Ravi A."/>
            <person name="Getino M."/>
            <person name="Pursley I."/>
            <person name="Horton D.L."/>
            <person name="Alikhan N.F."/>
            <person name="Baker D."/>
            <person name="Gharbi K."/>
            <person name="Hall N."/>
            <person name="Watson M."/>
            <person name="Adriaenssens E.M."/>
            <person name="Foster-Nyarko E."/>
            <person name="Jarju S."/>
            <person name="Secka A."/>
            <person name="Antonio M."/>
            <person name="Oren A."/>
            <person name="Chaudhuri R.R."/>
            <person name="La Ragione R."/>
            <person name="Hildebrand F."/>
            <person name="Pallen M.J."/>
        </authorList>
    </citation>
    <scope>NUCLEOTIDE SEQUENCE</scope>
    <source>
        <strain evidence="5">G3-8215</strain>
    </source>
</reference>
<dbReference type="SUPFAM" id="SSF53649">
    <property type="entry name" value="Alkaline phosphatase-like"/>
    <property type="match status" value="1"/>
</dbReference>
<evidence type="ECO:0000256" key="2">
    <source>
        <dbReference type="PIRSR" id="PIRSR601952-1"/>
    </source>
</evidence>
<feature type="binding site" evidence="3">
    <location>
        <position position="324"/>
    </location>
    <ligand>
        <name>Zn(2+)</name>
        <dbReference type="ChEBI" id="CHEBI:29105"/>
        <label>2</label>
    </ligand>
</feature>
<feature type="active site" description="Phosphoserine intermediate" evidence="2">
    <location>
        <position position="98"/>
    </location>
</feature>
<sequence>MNSIRRPIMHAARTVLTLVLLLGTMTGCYAGKNEAKPEKAKYIFLFIGDGMGASNVAVAESYLSYKAGKIGGEQLSFTKFPVMGMATTYSANRHITCSSAAGTAISCGQKTNNGYLCVDTEGNRIESITYKLKDDGYRIGIMSTVPINHATPAAFYGHNKSRSAYYSISKEIPQSGFEFFAGDGFLDYYGKDGKEEPITDYLTENGATVCFSLKEYEEQKAESGQMILCQPSSREQDAEEYATEEEASSDLSLGEMLSTCLDFLGEEKPFFIMCEGGKIDWYAHDNNTLPMVNDIIELGDAVDVAYDFYLAHPDETLIIVTADHETGGAALGGPGGTSRRGDNVYWDVFKEYSADDAMGFDKGKKQKLNREANIGWTTTGHAGGPVPVYAIGKGAEKFSGRMDNTDISRKIMDIE</sequence>
<evidence type="ECO:0000256" key="3">
    <source>
        <dbReference type="PIRSR" id="PIRSR601952-2"/>
    </source>
</evidence>
<dbReference type="AlphaFoldDB" id="A0A940IHD8"/>
<keyword evidence="3" id="KW-0460">Magnesium</keyword>
<dbReference type="Proteomes" id="UP000725002">
    <property type="component" value="Unassembled WGS sequence"/>
</dbReference>
<evidence type="ECO:0000256" key="4">
    <source>
        <dbReference type="RuleBase" id="RU003946"/>
    </source>
</evidence>
<accession>A0A940IHD8</accession>
<name>A0A940IHD8_9BACT</name>
<dbReference type="GO" id="GO:0004035">
    <property type="term" value="F:alkaline phosphatase activity"/>
    <property type="evidence" value="ECO:0007669"/>
    <property type="project" value="TreeGrafter"/>
</dbReference>
<dbReference type="CDD" id="cd16012">
    <property type="entry name" value="ALP"/>
    <property type="match status" value="1"/>
</dbReference>